<gene>
    <name evidence="1" type="ORF">SAMN05216598_1495</name>
</gene>
<protein>
    <submittedName>
        <fullName evidence="1">Uncharacterized protein</fullName>
    </submittedName>
</protein>
<name>A0A1H1S0H6_9PSED</name>
<proteinExistence type="predicted"/>
<organism evidence="1 2">
    <name type="scientific">Pseudomonas asplenii</name>
    <dbReference type="NCBI Taxonomy" id="53407"/>
    <lineage>
        <taxon>Bacteria</taxon>
        <taxon>Pseudomonadati</taxon>
        <taxon>Pseudomonadota</taxon>
        <taxon>Gammaproteobacteria</taxon>
        <taxon>Pseudomonadales</taxon>
        <taxon>Pseudomonadaceae</taxon>
        <taxon>Pseudomonas</taxon>
    </lineage>
</organism>
<evidence type="ECO:0000313" key="2">
    <source>
        <dbReference type="Proteomes" id="UP000199524"/>
    </source>
</evidence>
<dbReference type="Proteomes" id="UP000199524">
    <property type="component" value="Chromosome I"/>
</dbReference>
<reference evidence="2" key="1">
    <citation type="submission" date="2016-10" db="EMBL/GenBank/DDBJ databases">
        <authorList>
            <person name="Varghese N."/>
            <person name="Submissions S."/>
        </authorList>
    </citation>
    <scope>NUCLEOTIDE SEQUENCE [LARGE SCALE GENOMIC DNA]</scope>
    <source>
        <strain evidence="2">ATCC 23835</strain>
    </source>
</reference>
<evidence type="ECO:0000313" key="1">
    <source>
        <dbReference type="EMBL" id="SDS40729.1"/>
    </source>
</evidence>
<dbReference type="EMBL" id="LT629777">
    <property type="protein sequence ID" value="SDS40729.1"/>
    <property type="molecule type" value="Genomic_DNA"/>
</dbReference>
<dbReference type="AlphaFoldDB" id="A0A1H1S0H6"/>
<accession>A0A1H1S0H6</accession>
<keyword evidence="2" id="KW-1185">Reference proteome</keyword>
<sequence length="78" mass="8842">MQGYAAGAHYEIYFNVRKGEVKNTLIVFIESAYVRDGMADNQPINFKKADKIKAWKLFLNKSRGKSIKAARNSAFKPS</sequence>